<evidence type="ECO:0000313" key="3">
    <source>
        <dbReference type="Proteomes" id="UP000656881"/>
    </source>
</evidence>
<dbReference type="Pfam" id="PF01261">
    <property type="entry name" value="AP_endonuc_2"/>
    <property type="match status" value="1"/>
</dbReference>
<protein>
    <submittedName>
        <fullName evidence="2">Tagatose 3-epimerase</fullName>
    </submittedName>
</protein>
<dbReference type="Proteomes" id="UP000656881">
    <property type="component" value="Unassembled WGS sequence"/>
</dbReference>
<dbReference type="InterPro" id="IPR013022">
    <property type="entry name" value="Xyl_isomerase-like_TIM-brl"/>
</dbReference>
<accession>A0ABQ2LQU4</accession>
<proteinExistence type="predicted"/>
<sequence>MTSPAGKLGRDDRPPGVGWPVGANPWIWHSPVASDTLAEVLPRLAGWGFDCVELPLEQPGDWEPAAVAKLLDTTGLAPAAVIAVMPPGRDLVRADPATVRATQDYLRHCVDAAHAIGAPVVAGPVYAAVGRTWRMGAAERAAAYQEWREHIAPVLAHAAPAASTSKTAHAAPAPVRIAVEPLNRYETSLLNTVAQTLDALEGLPEQGIGIALDAYHQNIEERSLPAAVAAAGHRIVHVQVCANDRGTPGADHLDWAGFLGALRESGYRGALCVESFTAHNDAIAVAASVWRSLAPSQDALATDGLRFLRRAVAAL</sequence>
<keyword evidence="3" id="KW-1185">Reference proteome</keyword>
<dbReference type="RefSeq" id="WP_229696867.1">
    <property type="nucleotide sequence ID" value="NZ_BMNG01000004.1"/>
</dbReference>
<organism evidence="2 3">
    <name type="scientific">Streptomyces lasiicapitis</name>
    <dbReference type="NCBI Taxonomy" id="1923961"/>
    <lineage>
        <taxon>Bacteria</taxon>
        <taxon>Bacillati</taxon>
        <taxon>Actinomycetota</taxon>
        <taxon>Actinomycetes</taxon>
        <taxon>Kitasatosporales</taxon>
        <taxon>Streptomycetaceae</taxon>
        <taxon>Streptomyces</taxon>
    </lineage>
</organism>
<dbReference type="SUPFAM" id="SSF51658">
    <property type="entry name" value="Xylose isomerase-like"/>
    <property type="match status" value="1"/>
</dbReference>
<dbReference type="InterPro" id="IPR036237">
    <property type="entry name" value="Xyl_isomerase-like_sf"/>
</dbReference>
<evidence type="ECO:0000259" key="1">
    <source>
        <dbReference type="Pfam" id="PF01261"/>
    </source>
</evidence>
<evidence type="ECO:0000313" key="2">
    <source>
        <dbReference type="EMBL" id="GGO42179.1"/>
    </source>
</evidence>
<reference evidence="3" key="1">
    <citation type="journal article" date="2019" name="Int. J. Syst. Evol. Microbiol.">
        <title>The Global Catalogue of Microorganisms (GCM) 10K type strain sequencing project: providing services to taxonomists for standard genome sequencing and annotation.</title>
        <authorList>
            <consortium name="The Broad Institute Genomics Platform"/>
            <consortium name="The Broad Institute Genome Sequencing Center for Infectious Disease"/>
            <person name="Wu L."/>
            <person name="Ma J."/>
        </authorList>
    </citation>
    <scope>NUCLEOTIDE SEQUENCE [LARGE SCALE GENOMIC DNA]</scope>
    <source>
        <strain evidence="3">CGMCC 4.7349</strain>
    </source>
</reference>
<gene>
    <name evidence="2" type="ORF">GCM10012286_23120</name>
</gene>
<dbReference type="PANTHER" id="PTHR12110:SF41">
    <property type="entry name" value="INOSOSE DEHYDRATASE"/>
    <property type="match status" value="1"/>
</dbReference>
<feature type="domain" description="Xylose isomerase-like TIM barrel" evidence="1">
    <location>
        <begin position="44"/>
        <end position="309"/>
    </location>
</feature>
<dbReference type="InterPro" id="IPR050312">
    <property type="entry name" value="IolE/XylAMocC-like"/>
</dbReference>
<dbReference type="EMBL" id="BMNG01000004">
    <property type="protein sequence ID" value="GGO42179.1"/>
    <property type="molecule type" value="Genomic_DNA"/>
</dbReference>
<name>A0ABQ2LQU4_9ACTN</name>
<dbReference type="PANTHER" id="PTHR12110">
    <property type="entry name" value="HYDROXYPYRUVATE ISOMERASE"/>
    <property type="match status" value="1"/>
</dbReference>
<comment type="caution">
    <text evidence="2">The sequence shown here is derived from an EMBL/GenBank/DDBJ whole genome shotgun (WGS) entry which is preliminary data.</text>
</comment>
<dbReference type="Gene3D" id="3.20.20.150">
    <property type="entry name" value="Divalent-metal-dependent TIM barrel enzymes"/>
    <property type="match status" value="1"/>
</dbReference>